<evidence type="ECO:0000256" key="1">
    <source>
        <dbReference type="SAM" id="Phobius"/>
    </source>
</evidence>
<dbReference type="EMBL" id="CP034035">
    <property type="protein sequence ID" value="QCR09286.1"/>
    <property type="molecule type" value="Genomic_DNA"/>
</dbReference>
<keyword evidence="1" id="KW-1133">Transmembrane helix</keyword>
<feature type="transmembrane region" description="Helical" evidence="1">
    <location>
        <begin position="158"/>
        <end position="177"/>
    </location>
</feature>
<dbReference type="Proteomes" id="UP000299580">
    <property type="component" value="Chromosome"/>
</dbReference>
<keyword evidence="2" id="KW-0378">Hydrolase</keyword>
<evidence type="ECO:0000313" key="2">
    <source>
        <dbReference type="EMBL" id="QCR09286.1"/>
    </source>
</evidence>
<sequence>MDSLTQIALGSTVAALAVPATHRRAALLAGALLGTLPDLDTLPLMLIDNPVTRMTWHRAPTHSLLVLPFVGWLIWAMLRWRWLPVKQAPQRWMWAIQLALLTHPLLDSFTAYGTQLLWPLPVGPMSLSSMFIVDPGYTVPLLLGVLHTAWVGARRAGAPCLLVGLLLSSGYLGWSLLAKVMVERDAVAALSITGQQHAPRFSIPMPLTTLVWRVVVMTPDGYLVGERSLLTDREPMQFRAHASDTEALAAVRNLPAVERLTGFNGGYMRARVDDDRRLVLSDLRMGDEPGYLFNFVVAERTGDQWGEVSPPQQLPSDMDLRTTLSELWTRVWDKSVR</sequence>
<gene>
    <name evidence="2" type="ORF">EH207_12575</name>
</gene>
<organism evidence="2 3">
    <name type="scientific">Brenneria rubrifaciens</name>
    <dbReference type="NCBI Taxonomy" id="55213"/>
    <lineage>
        <taxon>Bacteria</taxon>
        <taxon>Pseudomonadati</taxon>
        <taxon>Pseudomonadota</taxon>
        <taxon>Gammaproteobacteria</taxon>
        <taxon>Enterobacterales</taxon>
        <taxon>Pectobacteriaceae</taxon>
        <taxon>Brenneria</taxon>
    </lineage>
</organism>
<protein>
    <submittedName>
        <fullName evidence="2">Metal-dependent hydrolase</fullName>
    </submittedName>
</protein>
<accession>A0A4P8QRR8</accession>
<keyword evidence="1" id="KW-0812">Transmembrane</keyword>
<name>A0A4P8QRR8_9GAMM</name>
<dbReference type="Pfam" id="PF04307">
    <property type="entry name" value="YdjM"/>
    <property type="match status" value="1"/>
</dbReference>
<dbReference type="InterPro" id="IPR007404">
    <property type="entry name" value="YdjM-like"/>
</dbReference>
<dbReference type="KEGG" id="brb:EH207_12575"/>
<feature type="transmembrane region" description="Helical" evidence="1">
    <location>
        <begin position="62"/>
        <end position="80"/>
    </location>
</feature>
<dbReference type="AlphaFoldDB" id="A0A4P8QRR8"/>
<feature type="transmembrane region" description="Helical" evidence="1">
    <location>
        <begin position="125"/>
        <end position="146"/>
    </location>
</feature>
<reference evidence="2 3" key="1">
    <citation type="submission" date="2018-11" db="EMBL/GenBank/DDBJ databases">
        <title>Genome sequences of Brenneria nigrifluens and Brenneria rubrifaciens.</title>
        <authorList>
            <person name="Poret-Peterson A.T."/>
            <person name="McClean A.E."/>
            <person name="Kluepfel D.A."/>
        </authorList>
    </citation>
    <scope>NUCLEOTIDE SEQUENCE [LARGE SCALE GENOMIC DNA]</scope>
    <source>
        <strain evidence="2 3">6D370</strain>
    </source>
</reference>
<dbReference type="RefSeq" id="WP_137714295.1">
    <property type="nucleotide sequence ID" value="NZ_CP034035.1"/>
</dbReference>
<dbReference type="GO" id="GO:0016787">
    <property type="term" value="F:hydrolase activity"/>
    <property type="evidence" value="ECO:0007669"/>
    <property type="project" value="UniProtKB-KW"/>
</dbReference>
<dbReference type="PANTHER" id="PTHR40031">
    <property type="entry name" value="HYPOTHETICAL MEMBRANE SPANNING PROTEIN"/>
    <property type="match status" value="1"/>
</dbReference>
<dbReference type="OrthoDB" id="9781927at2"/>
<keyword evidence="3" id="KW-1185">Reference proteome</keyword>
<dbReference type="PANTHER" id="PTHR40031:SF1">
    <property type="entry name" value="MEMBRANE-BOUND METAL-DEPENDENT HYDROLASE"/>
    <property type="match status" value="1"/>
</dbReference>
<dbReference type="InterPro" id="IPR053170">
    <property type="entry name" value="Transcription_regulator"/>
</dbReference>
<keyword evidence="1" id="KW-0472">Membrane</keyword>
<proteinExistence type="predicted"/>
<evidence type="ECO:0000313" key="3">
    <source>
        <dbReference type="Proteomes" id="UP000299580"/>
    </source>
</evidence>